<feature type="domain" description="RNase H type-1" evidence="1">
    <location>
        <begin position="524"/>
        <end position="654"/>
    </location>
</feature>
<evidence type="ECO:0000313" key="2">
    <source>
        <dbReference type="EMBL" id="KAF7807224.1"/>
    </source>
</evidence>
<organism evidence="2 3">
    <name type="scientific">Senna tora</name>
    <dbReference type="NCBI Taxonomy" id="362788"/>
    <lineage>
        <taxon>Eukaryota</taxon>
        <taxon>Viridiplantae</taxon>
        <taxon>Streptophyta</taxon>
        <taxon>Embryophyta</taxon>
        <taxon>Tracheophyta</taxon>
        <taxon>Spermatophyta</taxon>
        <taxon>Magnoliopsida</taxon>
        <taxon>eudicotyledons</taxon>
        <taxon>Gunneridae</taxon>
        <taxon>Pentapetalae</taxon>
        <taxon>rosids</taxon>
        <taxon>fabids</taxon>
        <taxon>Fabales</taxon>
        <taxon>Fabaceae</taxon>
        <taxon>Caesalpinioideae</taxon>
        <taxon>Cassia clade</taxon>
        <taxon>Senna</taxon>
    </lineage>
</organism>
<dbReference type="CDD" id="cd06222">
    <property type="entry name" value="RNase_H_like"/>
    <property type="match status" value="1"/>
</dbReference>
<dbReference type="Gene3D" id="3.30.420.10">
    <property type="entry name" value="Ribonuclease H-like superfamily/Ribonuclease H"/>
    <property type="match status" value="1"/>
</dbReference>
<dbReference type="Pfam" id="PF13966">
    <property type="entry name" value="zf-RVT"/>
    <property type="match status" value="1"/>
</dbReference>
<dbReference type="PANTHER" id="PTHR33116:SF86">
    <property type="entry name" value="REVERSE TRANSCRIPTASE DOMAIN-CONTAINING PROTEIN"/>
    <property type="match status" value="1"/>
</dbReference>
<reference evidence="2" key="1">
    <citation type="submission" date="2020-09" db="EMBL/GenBank/DDBJ databases">
        <title>Genome-Enabled Discovery of Anthraquinone Biosynthesis in Senna tora.</title>
        <authorList>
            <person name="Kang S.-H."/>
            <person name="Pandey R.P."/>
            <person name="Lee C.-M."/>
            <person name="Sim J.-S."/>
            <person name="Jeong J.-T."/>
            <person name="Choi B.-S."/>
            <person name="Jung M."/>
            <person name="Ginzburg D."/>
            <person name="Zhao K."/>
            <person name="Won S.Y."/>
            <person name="Oh T.-J."/>
            <person name="Yu Y."/>
            <person name="Kim N.-H."/>
            <person name="Lee O.R."/>
            <person name="Lee T.-H."/>
            <person name="Bashyal P."/>
            <person name="Kim T.-S."/>
            <person name="Lee W.-H."/>
            <person name="Kawkins C."/>
            <person name="Kim C.-K."/>
            <person name="Kim J.S."/>
            <person name="Ahn B.O."/>
            <person name="Rhee S.Y."/>
            <person name="Sohng J.K."/>
        </authorList>
    </citation>
    <scope>NUCLEOTIDE SEQUENCE</scope>
    <source>
        <tissue evidence="2">Leaf</tissue>
    </source>
</reference>
<protein>
    <submittedName>
        <fullName evidence="2">Ribonuclease H</fullName>
    </submittedName>
</protein>
<evidence type="ECO:0000313" key="3">
    <source>
        <dbReference type="Proteomes" id="UP000634136"/>
    </source>
</evidence>
<gene>
    <name evidence="2" type="ORF">G2W53_039385</name>
</gene>
<dbReference type="InterPro" id="IPR026960">
    <property type="entry name" value="RVT-Znf"/>
</dbReference>
<dbReference type="EMBL" id="JAAIUW010000012">
    <property type="protein sequence ID" value="KAF7807224.1"/>
    <property type="molecule type" value="Genomic_DNA"/>
</dbReference>
<dbReference type="PROSITE" id="PS50879">
    <property type="entry name" value="RNASE_H_1"/>
    <property type="match status" value="1"/>
</dbReference>
<dbReference type="InterPro" id="IPR036397">
    <property type="entry name" value="RNaseH_sf"/>
</dbReference>
<keyword evidence="3" id="KW-1185">Reference proteome</keyword>
<dbReference type="SUPFAM" id="SSF53098">
    <property type="entry name" value="Ribonuclease H-like"/>
    <property type="match status" value="1"/>
</dbReference>
<dbReference type="Proteomes" id="UP000634136">
    <property type="component" value="Unassembled WGS sequence"/>
</dbReference>
<dbReference type="Pfam" id="PF13456">
    <property type="entry name" value="RVT_3"/>
    <property type="match status" value="1"/>
</dbReference>
<dbReference type="InterPro" id="IPR002156">
    <property type="entry name" value="RNaseH_domain"/>
</dbReference>
<dbReference type="GO" id="GO:0003676">
    <property type="term" value="F:nucleic acid binding"/>
    <property type="evidence" value="ECO:0007669"/>
    <property type="project" value="InterPro"/>
</dbReference>
<accession>A0A834T191</accession>
<dbReference type="OrthoDB" id="1432686at2759"/>
<proteinExistence type="predicted"/>
<dbReference type="PANTHER" id="PTHR33116">
    <property type="entry name" value="REVERSE TRANSCRIPTASE ZINC-BINDING DOMAIN-CONTAINING PROTEIN-RELATED-RELATED"/>
    <property type="match status" value="1"/>
</dbReference>
<name>A0A834T191_9FABA</name>
<dbReference type="GO" id="GO:0004523">
    <property type="term" value="F:RNA-DNA hybrid ribonuclease activity"/>
    <property type="evidence" value="ECO:0007669"/>
    <property type="project" value="InterPro"/>
</dbReference>
<dbReference type="AlphaFoldDB" id="A0A834T191"/>
<evidence type="ECO:0000259" key="1">
    <source>
        <dbReference type="PROSITE" id="PS50879"/>
    </source>
</evidence>
<dbReference type="InterPro" id="IPR012337">
    <property type="entry name" value="RNaseH-like_sf"/>
</dbReference>
<comment type="caution">
    <text evidence="2">The sequence shown here is derived from an EMBL/GenBank/DDBJ whole genome shotgun (WGS) entry which is preliminary data.</text>
</comment>
<dbReference type="InterPro" id="IPR044730">
    <property type="entry name" value="RNase_H-like_dom_plant"/>
</dbReference>
<sequence length="723" mass="81302">MLRDSGGHWIEDDECLKNHAKEFFVNLYKEESWDRPRLDTEMGVGRNGPLLTHLLFADDILLVGEASLENARAMKNCLDGFCSASGQKVSPAKSRILFSKNIDGAVKQGILNVNAFQLTNDLGRYLGMPLLHGRVSRSQFAFIMEKVNSRLAGWKTSCLSMAGRTAVAKSVVSSIPFYAMQSMRIPKSISLEVERMQRNFIWGHDHEHRKAHPIGWSTLCKPKGCGGLGFRRMELMNSAFLMKLGWKFMTEKDNLCCQVMVAKYGRNCNLTQGAISKTHDSVLWKELVKLWPQVRDLQRWCVGDGSNIYFWTDKVGGISTQLTAYSRGPLSENDLMVKVADFGDGRGSWNLEALGGWLCWSLEAHGRFSVRSAYRSLTSSGIQDSNWKIIWRLKAPERVKIFLWQALHNRLLTKFRCRRWNGNNTCCPWCVGVIEDEDWFDFNLAQVSDHRKGAQWVQCWAIGTWFLWGWRNKALHDDSFSRHPRPRQLVREFVGDYNKAVDPVLFSVSSTVRTEVLVSWEKPGCGWVKVNSDGAVKRSSGKAGYGAILRDEDGSWVGGVCNSIVTFSVLKAEAWGALEGLRLASDLGVPKVILECDSKCLVDGIKSTSDHGADVQPLFLEIRSLLAGFTEVLVQHRWRQANVCADWLANLGASKSQGRLVLSAPPVELKQLMLADVVGSLGPATKRVLRAGEEAKTKGKAKRKQLKIEPSHPWTRMHYSYPL</sequence>